<organism evidence="2 3">
    <name type="scientific">Stylosanthes scabra</name>
    <dbReference type="NCBI Taxonomy" id="79078"/>
    <lineage>
        <taxon>Eukaryota</taxon>
        <taxon>Viridiplantae</taxon>
        <taxon>Streptophyta</taxon>
        <taxon>Embryophyta</taxon>
        <taxon>Tracheophyta</taxon>
        <taxon>Spermatophyta</taxon>
        <taxon>Magnoliopsida</taxon>
        <taxon>eudicotyledons</taxon>
        <taxon>Gunneridae</taxon>
        <taxon>Pentapetalae</taxon>
        <taxon>rosids</taxon>
        <taxon>fabids</taxon>
        <taxon>Fabales</taxon>
        <taxon>Fabaceae</taxon>
        <taxon>Papilionoideae</taxon>
        <taxon>50 kb inversion clade</taxon>
        <taxon>dalbergioids sensu lato</taxon>
        <taxon>Dalbergieae</taxon>
        <taxon>Pterocarpus clade</taxon>
        <taxon>Stylosanthes</taxon>
    </lineage>
</organism>
<dbReference type="EMBL" id="JASCZI010181595">
    <property type="protein sequence ID" value="MED6184780.1"/>
    <property type="molecule type" value="Genomic_DNA"/>
</dbReference>
<feature type="compositionally biased region" description="Low complexity" evidence="1">
    <location>
        <begin position="70"/>
        <end position="84"/>
    </location>
</feature>
<protein>
    <submittedName>
        <fullName evidence="2">Uncharacterized protein</fullName>
    </submittedName>
</protein>
<sequence>MKEETRAIYQGWARSRDVQIVVLLATKGGAALNHLKLPKKLTKQNRAPHEKPLPAKVAPAPGPPIRARARGSNAKPKPPTKVAKPNPPTKIAVAKPTGQSSSQPTKKTISAASKPSTKPSSS</sequence>
<feature type="region of interest" description="Disordered" evidence="1">
    <location>
        <begin position="36"/>
        <end position="122"/>
    </location>
</feature>
<name>A0ABU6WI30_9FABA</name>
<gene>
    <name evidence="2" type="ORF">PIB30_050774</name>
</gene>
<comment type="caution">
    <text evidence="2">The sequence shown here is derived from an EMBL/GenBank/DDBJ whole genome shotgun (WGS) entry which is preliminary data.</text>
</comment>
<feature type="compositionally biased region" description="Polar residues" evidence="1">
    <location>
        <begin position="97"/>
        <end position="108"/>
    </location>
</feature>
<keyword evidence="3" id="KW-1185">Reference proteome</keyword>
<dbReference type="Proteomes" id="UP001341840">
    <property type="component" value="Unassembled WGS sequence"/>
</dbReference>
<proteinExistence type="predicted"/>
<evidence type="ECO:0000313" key="2">
    <source>
        <dbReference type="EMBL" id="MED6184780.1"/>
    </source>
</evidence>
<feature type="compositionally biased region" description="Low complexity" evidence="1">
    <location>
        <begin position="110"/>
        <end position="122"/>
    </location>
</feature>
<reference evidence="2 3" key="1">
    <citation type="journal article" date="2023" name="Plants (Basel)">
        <title>Bridging the Gap: Combining Genomics and Transcriptomics Approaches to Understand Stylosanthes scabra, an Orphan Legume from the Brazilian Caatinga.</title>
        <authorList>
            <person name="Ferreira-Neto J.R.C."/>
            <person name="da Silva M.D."/>
            <person name="Binneck E."/>
            <person name="de Melo N.F."/>
            <person name="da Silva R.H."/>
            <person name="de Melo A.L.T.M."/>
            <person name="Pandolfi V."/>
            <person name="Bustamante F.O."/>
            <person name="Brasileiro-Vidal A.C."/>
            <person name="Benko-Iseppon A.M."/>
        </authorList>
    </citation>
    <scope>NUCLEOTIDE SEQUENCE [LARGE SCALE GENOMIC DNA]</scope>
    <source>
        <tissue evidence="2">Leaves</tissue>
    </source>
</reference>
<evidence type="ECO:0000256" key="1">
    <source>
        <dbReference type="SAM" id="MobiDB-lite"/>
    </source>
</evidence>
<evidence type="ECO:0000313" key="3">
    <source>
        <dbReference type="Proteomes" id="UP001341840"/>
    </source>
</evidence>
<accession>A0ABU6WI30</accession>